<dbReference type="Proteomes" id="UP000027265">
    <property type="component" value="Unassembled WGS sequence"/>
</dbReference>
<keyword evidence="2" id="KW-0694">RNA-binding</keyword>
<dbReference type="PROSITE" id="PS50084">
    <property type="entry name" value="KH_TYPE_1"/>
    <property type="match status" value="1"/>
</dbReference>
<proteinExistence type="predicted"/>
<keyword evidence="5" id="KW-1185">Reference proteome</keyword>
<dbReference type="SUPFAM" id="SSF54791">
    <property type="entry name" value="Eukaryotic type KH-domain (KH-domain type I)"/>
    <property type="match status" value="1"/>
</dbReference>
<accession>A0A067PNM9</accession>
<dbReference type="AlphaFoldDB" id="A0A067PNM9"/>
<evidence type="ECO:0000259" key="3">
    <source>
        <dbReference type="SMART" id="SM00322"/>
    </source>
</evidence>
<dbReference type="HOGENOM" id="CLU_665831_0_0_1"/>
<evidence type="ECO:0000256" key="2">
    <source>
        <dbReference type="PROSITE-ProRule" id="PRU00117"/>
    </source>
</evidence>
<dbReference type="EMBL" id="KL197722">
    <property type="protein sequence ID" value="KDQ56408.1"/>
    <property type="molecule type" value="Genomic_DNA"/>
</dbReference>
<protein>
    <recommendedName>
        <fullName evidence="3">K Homology domain-containing protein</fullName>
    </recommendedName>
</protein>
<dbReference type="GO" id="GO:0003723">
    <property type="term" value="F:RNA binding"/>
    <property type="evidence" value="ECO:0007669"/>
    <property type="project" value="UniProtKB-UniRule"/>
</dbReference>
<dbReference type="OrthoDB" id="5204190at2759"/>
<dbReference type="CDD" id="cd00105">
    <property type="entry name" value="KH-I"/>
    <property type="match status" value="1"/>
</dbReference>
<name>A0A067PNM9_9AGAM</name>
<evidence type="ECO:0000256" key="1">
    <source>
        <dbReference type="ARBA" id="ARBA00022737"/>
    </source>
</evidence>
<dbReference type="Gene3D" id="3.30.1370.10">
    <property type="entry name" value="K Homology domain, type 1"/>
    <property type="match status" value="1"/>
</dbReference>
<dbReference type="STRING" id="933084.A0A067PNM9"/>
<keyword evidence="1" id="KW-0677">Repeat</keyword>
<dbReference type="Pfam" id="PF00013">
    <property type="entry name" value="KH_1"/>
    <property type="match status" value="1"/>
</dbReference>
<reference evidence="5" key="1">
    <citation type="journal article" date="2014" name="Proc. Natl. Acad. Sci. U.S.A.">
        <title>Extensive sampling of basidiomycete genomes demonstrates inadequacy of the white-rot/brown-rot paradigm for wood decay fungi.</title>
        <authorList>
            <person name="Riley R."/>
            <person name="Salamov A.A."/>
            <person name="Brown D.W."/>
            <person name="Nagy L.G."/>
            <person name="Floudas D."/>
            <person name="Held B.W."/>
            <person name="Levasseur A."/>
            <person name="Lombard V."/>
            <person name="Morin E."/>
            <person name="Otillar R."/>
            <person name="Lindquist E.A."/>
            <person name="Sun H."/>
            <person name="LaButti K.M."/>
            <person name="Schmutz J."/>
            <person name="Jabbour D."/>
            <person name="Luo H."/>
            <person name="Baker S.E."/>
            <person name="Pisabarro A.G."/>
            <person name="Walton J.D."/>
            <person name="Blanchette R.A."/>
            <person name="Henrissat B."/>
            <person name="Martin F."/>
            <person name="Cullen D."/>
            <person name="Hibbett D.S."/>
            <person name="Grigoriev I.V."/>
        </authorList>
    </citation>
    <scope>NUCLEOTIDE SEQUENCE [LARGE SCALE GENOMIC DNA]</scope>
    <source>
        <strain evidence="5">MUCL 33604</strain>
    </source>
</reference>
<dbReference type="InterPro" id="IPR004087">
    <property type="entry name" value="KH_dom"/>
</dbReference>
<evidence type="ECO:0000313" key="4">
    <source>
        <dbReference type="EMBL" id="KDQ56408.1"/>
    </source>
</evidence>
<dbReference type="InterPro" id="IPR004088">
    <property type="entry name" value="KH_dom_type_1"/>
</dbReference>
<gene>
    <name evidence="4" type="ORF">JAAARDRAFT_311487</name>
</gene>
<dbReference type="InParanoid" id="A0A067PNM9"/>
<organism evidence="4 5">
    <name type="scientific">Jaapia argillacea MUCL 33604</name>
    <dbReference type="NCBI Taxonomy" id="933084"/>
    <lineage>
        <taxon>Eukaryota</taxon>
        <taxon>Fungi</taxon>
        <taxon>Dikarya</taxon>
        <taxon>Basidiomycota</taxon>
        <taxon>Agaricomycotina</taxon>
        <taxon>Agaricomycetes</taxon>
        <taxon>Agaricomycetidae</taxon>
        <taxon>Jaapiales</taxon>
        <taxon>Jaapiaceae</taxon>
        <taxon>Jaapia</taxon>
    </lineage>
</organism>
<feature type="domain" description="K Homology" evidence="3">
    <location>
        <begin position="361"/>
        <end position="436"/>
    </location>
</feature>
<dbReference type="PANTHER" id="PTHR10288">
    <property type="entry name" value="KH DOMAIN CONTAINING RNA BINDING PROTEIN"/>
    <property type="match status" value="1"/>
</dbReference>
<evidence type="ECO:0000313" key="5">
    <source>
        <dbReference type="Proteomes" id="UP000027265"/>
    </source>
</evidence>
<dbReference type="InterPro" id="IPR036612">
    <property type="entry name" value="KH_dom_type_1_sf"/>
</dbReference>
<dbReference type="SMART" id="SM00322">
    <property type="entry name" value="KH"/>
    <property type="match status" value="1"/>
</dbReference>
<sequence>MLGLQRRISAIKCAPSVSRPLTSLILLQIRIIEKQQLFCSELQVDVKTASRLATCKDEVRGITGAQRIDISPTSTNSNRQSVCLSGTKEALSAATDKIRQIERAVLTEKEVSIVIPSQSRSIIIGPQWQTWSEIVLRCGGPSDLQAQKNIIEIDPSCDVVRLRGTPSILDKLTAEIKARTKTVYAVRISNRWHRKLFPYAKDIAHSTETTILFPGHDAYHSLGEPANVAKMQGEVKSDIVKFYGTISGYEAARRSLESHLRDLKGKERTISVPSRYEHAVYECVFAKLSARGVTISPILNSQGYFPDRPMGATSDGIEEVQWNVVDRWRNLDSNSTWTLAARDKQDLPRAVEWINESLQQLWEVQRVGFLTLLDRSKFSLIVGPGGQTVTRIQQETGAIVRVPSNRPCDAQDRTITIIGSDKTIEEARQRIMRIVDSTPRRRKGSIASIDPVRAAAMSA</sequence>